<evidence type="ECO:0000313" key="2">
    <source>
        <dbReference type="EMBL" id="OGC46537.1"/>
    </source>
</evidence>
<protein>
    <submittedName>
        <fullName evidence="2">Uncharacterized protein</fullName>
    </submittedName>
</protein>
<keyword evidence="1" id="KW-1133">Transmembrane helix</keyword>
<reference evidence="2 3" key="1">
    <citation type="journal article" date="2016" name="Nat. Commun.">
        <title>Thousands of microbial genomes shed light on interconnected biogeochemical processes in an aquifer system.</title>
        <authorList>
            <person name="Anantharaman K."/>
            <person name="Brown C.T."/>
            <person name="Hug L.A."/>
            <person name="Sharon I."/>
            <person name="Castelle C.J."/>
            <person name="Probst A.J."/>
            <person name="Thomas B.C."/>
            <person name="Singh A."/>
            <person name="Wilkins M.J."/>
            <person name="Karaoz U."/>
            <person name="Brodie E.L."/>
            <person name="Williams K.H."/>
            <person name="Hubbard S.S."/>
            <person name="Banfield J.F."/>
        </authorList>
    </citation>
    <scope>NUCLEOTIDE SEQUENCE [LARGE SCALE GENOMIC DNA]</scope>
</reference>
<sequence>MKVKDSLIDIVFFGGAAAFSLFFLISMILKIITFMGSRLQEDIIQAGDYFLAALVLGLIEFIICKNSSRYLG</sequence>
<dbReference type="AlphaFoldDB" id="A0A1F4UNJ0"/>
<accession>A0A1F4UNJ0</accession>
<organism evidence="2 3">
    <name type="scientific">candidate division WWE3 bacterium RBG_19FT_COMBO_34_6</name>
    <dbReference type="NCBI Taxonomy" id="1802612"/>
    <lineage>
        <taxon>Bacteria</taxon>
        <taxon>Katanobacteria</taxon>
    </lineage>
</organism>
<name>A0A1F4UNJ0_UNCKA</name>
<dbReference type="EMBL" id="MEUV01000001">
    <property type="protein sequence ID" value="OGC46537.1"/>
    <property type="molecule type" value="Genomic_DNA"/>
</dbReference>
<keyword evidence="1" id="KW-0812">Transmembrane</keyword>
<feature type="transmembrane region" description="Helical" evidence="1">
    <location>
        <begin position="43"/>
        <end position="63"/>
    </location>
</feature>
<comment type="caution">
    <text evidence="2">The sequence shown here is derived from an EMBL/GenBank/DDBJ whole genome shotgun (WGS) entry which is preliminary data.</text>
</comment>
<keyword evidence="1" id="KW-0472">Membrane</keyword>
<dbReference type="Proteomes" id="UP000178615">
    <property type="component" value="Unassembled WGS sequence"/>
</dbReference>
<gene>
    <name evidence="2" type="ORF">A2V49_00630</name>
</gene>
<proteinExistence type="predicted"/>
<feature type="transmembrane region" description="Helical" evidence="1">
    <location>
        <begin position="7"/>
        <end position="31"/>
    </location>
</feature>
<evidence type="ECO:0000313" key="3">
    <source>
        <dbReference type="Proteomes" id="UP000178615"/>
    </source>
</evidence>
<evidence type="ECO:0000256" key="1">
    <source>
        <dbReference type="SAM" id="Phobius"/>
    </source>
</evidence>